<feature type="binding site" evidence="6">
    <location>
        <position position="152"/>
    </location>
    <ligand>
        <name>S-adenosyl-L-methionine</name>
        <dbReference type="ChEBI" id="CHEBI:59789"/>
    </ligand>
</feature>
<dbReference type="PANTHER" id="PTHR24422">
    <property type="entry name" value="CHEMOTAXIS PROTEIN METHYLTRANSFERASE"/>
    <property type="match status" value="1"/>
</dbReference>
<evidence type="ECO:0000256" key="5">
    <source>
        <dbReference type="PIRNR" id="PIRNR000410"/>
    </source>
</evidence>
<dbReference type="EC" id="2.1.1.80" evidence="5"/>
<dbReference type="Gene3D" id="1.10.155.10">
    <property type="entry name" value="Chemotaxis receptor methyltransferase CheR, N-terminal domain"/>
    <property type="match status" value="1"/>
</dbReference>
<dbReference type="InterPro" id="IPR029063">
    <property type="entry name" value="SAM-dependent_MTases_sf"/>
</dbReference>
<dbReference type="GO" id="GO:0032259">
    <property type="term" value="P:methylation"/>
    <property type="evidence" value="ECO:0007669"/>
    <property type="project" value="UniProtKB-KW"/>
</dbReference>
<accession>A0A1M5LJP9</accession>
<reference evidence="9" key="1">
    <citation type="submission" date="2016-11" db="EMBL/GenBank/DDBJ databases">
        <authorList>
            <person name="Varghese N."/>
            <person name="Submissions S."/>
        </authorList>
    </citation>
    <scope>NUCLEOTIDE SEQUENCE [LARGE SCALE GENOMIC DNA]</scope>
    <source>
        <strain evidence="9">CGMCC 1.8995</strain>
    </source>
</reference>
<protein>
    <recommendedName>
        <fullName evidence="5">Chemotaxis protein methyltransferase</fullName>
        <ecNumber evidence="5">2.1.1.80</ecNumber>
    </recommendedName>
</protein>
<dbReference type="GO" id="GO:0008983">
    <property type="term" value="F:protein-glutamate O-methyltransferase activity"/>
    <property type="evidence" value="ECO:0007669"/>
    <property type="project" value="UniProtKB-EC"/>
</dbReference>
<dbReference type="SMART" id="SM00138">
    <property type="entry name" value="MeTrc"/>
    <property type="match status" value="1"/>
</dbReference>
<name>A0A1M5LJP9_9ALTE</name>
<dbReference type="AlphaFoldDB" id="A0A1M5LJP9"/>
<feature type="binding site" evidence="6">
    <location>
        <position position="126"/>
    </location>
    <ligand>
        <name>S-adenosyl-L-methionine</name>
        <dbReference type="ChEBI" id="CHEBI:59789"/>
    </ligand>
</feature>
<feature type="binding site" evidence="6">
    <location>
        <begin position="225"/>
        <end position="226"/>
    </location>
    <ligand>
        <name>S-adenosyl-L-methionine</name>
        <dbReference type="ChEBI" id="CHEBI:59789"/>
    </ligand>
</feature>
<evidence type="ECO:0000256" key="1">
    <source>
        <dbReference type="ARBA" id="ARBA00001541"/>
    </source>
</evidence>
<dbReference type="OrthoDB" id="9816309at2"/>
<gene>
    <name evidence="8" type="ORF">SAMN05216361_2687</name>
</gene>
<evidence type="ECO:0000313" key="9">
    <source>
        <dbReference type="Proteomes" id="UP000184520"/>
    </source>
</evidence>
<dbReference type="PIRSF" id="PIRSF000410">
    <property type="entry name" value="CheR"/>
    <property type="match status" value="1"/>
</dbReference>
<feature type="binding site" evidence="6">
    <location>
        <position position="82"/>
    </location>
    <ligand>
        <name>S-adenosyl-L-methionine</name>
        <dbReference type="ChEBI" id="CHEBI:59789"/>
    </ligand>
</feature>
<dbReference type="EMBL" id="FQWD01000004">
    <property type="protein sequence ID" value="SHG65186.1"/>
    <property type="molecule type" value="Genomic_DNA"/>
</dbReference>
<dbReference type="InterPro" id="IPR022641">
    <property type="entry name" value="CheR_N"/>
</dbReference>
<keyword evidence="4 5" id="KW-0949">S-adenosyl-L-methionine</keyword>
<dbReference type="InterPro" id="IPR022642">
    <property type="entry name" value="CheR_C"/>
</dbReference>
<dbReference type="PANTHER" id="PTHR24422:SF10">
    <property type="entry name" value="CHEMOTAXIS PROTEIN METHYLTRANSFERASE 2"/>
    <property type="match status" value="1"/>
</dbReference>
<dbReference type="InterPro" id="IPR026024">
    <property type="entry name" value="Chemotaxis_MeTrfase_CheR"/>
</dbReference>
<dbReference type="Proteomes" id="UP000184520">
    <property type="component" value="Unassembled WGS sequence"/>
</dbReference>
<evidence type="ECO:0000256" key="3">
    <source>
        <dbReference type="ARBA" id="ARBA00022679"/>
    </source>
</evidence>
<sequence>MNDIAQETVEQISEADFERFRSLFYRKTGIFFEPSKRYFVDKRLYERMKETGHANFRSYFTFMRFQASGEEFQSLVNAMTVNETYFFREHYQFEAMVSCLMDELSDIRPPGKDLRIWSVPSSTGEEPYSIAIYLLEYWRGLAERDVEIVSSDIDSRVLEQAKKGLYSKRSIQNIPAPVVNKYFKKTGNDYQLCDDIRESVSFCLINILAAKESRSLSRFDLIFCRNLLIYFDDQSRQRAAQVLYDALNPGGFIFLGHSESMSRICSLFKVRKVGDVIVYQKPLTGGSR</sequence>
<dbReference type="SUPFAM" id="SSF47757">
    <property type="entry name" value="Chemotaxis receptor methyltransferase CheR, N-terminal domain"/>
    <property type="match status" value="1"/>
</dbReference>
<dbReference type="InterPro" id="IPR000780">
    <property type="entry name" value="CheR_MeTrfase"/>
</dbReference>
<dbReference type="InterPro" id="IPR050903">
    <property type="entry name" value="Bact_Chemotaxis_MeTrfase"/>
</dbReference>
<evidence type="ECO:0000259" key="7">
    <source>
        <dbReference type="PROSITE" id="PS50123"/>
    </source>
</evidence>
<feature type="binding site" evidence="6">
    <location>
        <position position="84"/>
    </location>
    <ligand>
        <name>S-adenosyl-L-methionine</name>
        <dbReference type="ChEBI" id="CHEBI:59789"/>
    </ligand>
</feature>
<organism evidence="8 9">
    <name type="scientific">Marisediminitalea aggregata</name>
    <dbReference type="NCBI Taxonomy" id="634436"/>
    <lineage>
        <taxon>Bacteria</taxon>
        <taxon>Pseudomonadati</taxon>
        <taxon>Pseudomonadota</taxon>
        <taxon>Gammaproteobacteria</taxon>
        <taxon>Alteromonadales</taxon>
        <taxon>Alteromonadaceae</taxon>
        <taxon>Marisediminitalea</taxon>
    </lineage>
</organism>
<keyword evidence="9" id="KW-1185">Reference proteome</keyword>
<comment type="function">
    <text evidence="5">Methylation of the membrane-bound methyl-accepting chemotaxis proteins (MCP) to form gamma-glutamyl methyl ester residues in MCP.</text>
</comment>
<dbReference type="SUPFAM" id="SSF53335">
    <property type="entry name" value="S-adenosyl-L-methionine-dependent methyltransferases"/>
    <property type="match status" value="1"/>
</dbReference>
<dbReference type="Gene3D" id="3.40.50.150">
    <property type="entry name" value="Vaccinia Virus protein VP39"/>
    <property type="match status" value="1"/>
</dbReference>
<dbReference type="Pfam" id="PF03705">
    <property type="entry name" value="CheR_N"/>
    <property type="match status" value="1"/>
</dbReference>
<feature type="domain" description="CheR-type methyltransferase" evidence="7">
    <location>
        <begin position="5"/>
        <end position="261"/>
    </location>
</feature>
<proteinExistence type="predicted"/>
<keyword evidence="2 5" id="KW-0489">Methyltransferase</keyword>
<evidence type="ECO:0000256" key="4">
    <source>
        <dbReference type="ARBA" id="ARBA00022691"/>
    </source>
</evidence>
<feature type="binding site" evidence="6">
    <location>
        <position position="88"/>
    </location>
    <ligand>
        <name>S-adenosyl-L-methionine</name>
        <dbReference type="ChEBI" id="CHEBI:59789"/>
    </ligand>
</feature>
<dbReference type="PRINTS" id="PR00996">
    <property type="entry name" value="CHERMTFRASE"/>
</dbReference>
<evidence type="ECO:0000256" key="2">
    <source>
        <dbReference type="ARBA" id="ARBA00022603"/>
    </source>
</evidence>
<comment type="catalytic activity">
    <reaction evidence="1 5">
        <text>L-glutamyl-[protein] + S-adenosyl-L-methionine = [protein]-L-glutamate 5-O-methyl ester + S-adenosyl-L-homocysteine</text>
        <dbReference type="Rhea" id="RHEA:24452"/>
        <dbReference type="Rhea" id="RHEA-COMP:10208"/>
        <dbReference type="Rhea" id="RHEA-COMP:10311"/>
        <dbReference type="ChEBI" id="CHEBI:29973"/>
        <dbReference type="ChEBI" id="CHEBI:57856"/>
        <dbReference type="ChEBI" id="CHEBI:59789"/>
        <dbReference type="ChEBI" id="CHEBI:82795"/>
        <dbReference type="EC" id="2.1.1.80"/>
    </reaction>
</comment>
<dbReference type="RefSeq" id="WP_073323274.1">
    <property type="nucleotide sequence ID" value="NZ_FQWD01000004.1"/>
</dbReference>
<dbReference type="PROSITE" id="PS50123">
    <property type="entry name" value="CHER"/>
    <property type="match status" value="1"/>
</dbReference>
<dbReference type="Pfam" id="PF01739">
    <property type="entry name" value="CheR"/>
    <property type="match status" value="1"/>
</dbReference>
<evidence type="ECO:0000313" key="8">
    <source>
        <dbReference type="EMBL" id="SHG65186.1"/>
    </source>
</evidence>
<evidence type="ECO:0000256" key="6">
    <source>
        <dbReference type="PIRSR" id="PIRSR000410-1"/>
    </source>
</evidence>
<dbReference type="InterPro" id="IPR036804">
    <property type="entry name" value="CheR_N_sf"/>
</dbReference>
<keyword evidence="3 5" id="KW-0808">Transferase</keyword>
<dbReference type="STRING" id="634436.SAMN05216361_2687"/>